<feature type="transmembrane region" description="Helical" evidence="7">
    <location>
        <begin position="161"/>
        <end position="185"/>
    </location>
</feature>
<evidence type="ECO:0000256" key="3">
    <source>
        <dbReference type="ARBA" id="ARBA00022989"/>
    </source>
</evidence>
<keyword evidence="3 7" id="KW-1133">Transmembrane helix</keyword>
<feature type="transmembrane region" description="Helical" evidence="7">
    <location>
        <begin position="40"/>
        <end position="59"/>
    </location>
</feature>
<dbReference type="OrthoDB" id="5378633at2759"/>
<feature type="transmembrane region" description="Helical" evidence="7">
    <location>
        <begin position="12"/>
        <end position="28"/>
    </location>
</feature>
<reference evidence="9" key="1">
    <citation type="journal article" date="2020" name="Stud. Mycol.">
        <title>101 Dothideomycetes genomes: a test case for predicting lifestyles and emergence of pathogens.</title>
        <authorList>
            <person name="Haridas S."/>
            <person name="Albert R."/>
            <person name="Binder M."/>
            <person name="Bloem J."/>
            <person name="Labutti K."/>
            <person name="Salamov A."/>
            <person name="Andreopoulos B."/>
            <person name="Baker S."/>
            <person name="Barry K."/>
            <person name="Bills G."/>
            <person name="Bluhm B."/>
            <person name="Cannon C."/>
            <person name="Castanera R."/>
            <person name="Culley D."/>
            <person name="Daum C."/>
            <person name="Ezra D."/>
            <person name="Gonzalez J."/>
            <person name="Henrissat B."/>
            <person name="Kuo A."/>
            <person name="Liang C."/>
            <person name="Lipzen A."/>
            <person name="Lutzoni F."/>
            <person name="Magnuson J."/>
            <person name="Mondo S."/>
            <person name="Nolan M."/>
            <person name="Ohm R."/>
            <person name="Pangilinan J."/>
            <person name="Park H.-J."/>
            <person name="Ramirez L."/>
            <person name="Alfaro M."/>
            <person name="Sun H."/>
            <person name="Tritt A."/>
            <person name="Yoshinaga Y."/>
            <person name="Zwiers L.-H."/>
            <person name="Turgeon B."/>
            <person name="Goodwin S."/>
            <person name="Spatafora J."/>
            <person name="Crous P."/>
            <person name="Grigoriev I."/>
        </authorList>
    </citation>
    <scope>NUCLEOTIDE SEQUENCE</scope>
    <source>
        <strain evidence="9">CBS 125425</strain>
    </source>
</reference>
<dbReference type="EMBL" id="ML996213">
    <property type="protein sequence ID" value="KAF2730606.1"/>
    <property type="molecule type" value="Genomic_DNA"/>
</dbReference>
<name>A0A9P4UZ04_9PLEO</name>
<dbReference type="InterPro" id="IPR049326">
    <property type="entry name" value="Rhodopsin_dom_fungi"/>
</dbReference>
<accession>A0A9P4UZ04</accession>
<dbReference type="GO" id="GO:0016020">
    <property type="term" value="C:membrane"/>
    <property type="evidence" value="ECO:0007669"/>
    <property type="project" value="UniProtKB-SubCell"/>
</dbReference>
<evidence type="ECO:0000259" key="8">
    <source>
        <dbReference type="Pfam" id="PF20684"/>
    </source>
</evidence>
<proteinExistence type="inferred from homology"/>
<keyword evidence="4 7" id="KW-0472">Membrane</keyword>
<organism evidence="9 10">
    <name type="scientific">Polyplosphaeria fusca</name>
    <dbReference type="NCBI Taxonomy" id="682080"/>
    <lineage>
        <taxon>Eukaryota</taxon>
        <taxon>Fungi</taxon>
        <taxon>Dikarya</taxon>
        <taxon>Ascomycota</taxon>
        <taxon>Pezizomycotina</taxon>
        <taxon>Dothideomycetes</taxon>
        <taxon>Pleosporomycetidae</taxon>
        <taxon>Pleosporales</taxon>
        <taxon>Tetraplosphaeriaceae</taxon>
        <taxon>Polyplosphaeria</taxon>
    </lineage>
</organism>
<gene>
    <name evidence="9" type="ORF">EJ04DRAFT_579710</name>
</gene>
<dbReference type="PANTHER" id="PTHR33048:SF47">
    <property type="entry name" value="INTEGRAL MEMBRANE PROTEIN-RELATED"/>
    <property type="match status" value="1"/>
</dbReference>
<keyword evidence="10" id="KW-1185">Reference proteome</keyword>
<evidence type="ECO:0000256" key="5">
    <source>
        <dbReference type="ARBA" id="ARBA00038359"/>
    </source>
</evidence>
<comment type="caution">
    <text evidence="9">The sequence shown here is derived from an EMBL/GenBank/DDBJ whole genome shotgun (WGS) entry which is preliminary data.</text>
</comment>
<feature type="transmembrane region" description="Helical" evidence="7">
    <location>
        <begin position="89"/>
        <end position="107"/>
    </location>
</feature>
<evidence type="ECO:0000256" key="1">
    <source>
        <dbReference type="ARBA" id="ARBA00004141"/>
    </source>
</evidence>
<dbReference type="Pfam" id="PF20684">
    <property type="entry name" value="Fung_rhodopsin"/>
    <property type="match status" value="1"/>
</dbReference>
<dbReference type="AlphaFoldDB" id="A0A9P4UZ04"/>
<feature type="region of interest" description="Disordered" evidence="6">
    <location>
        <begin position="276"/>
        <end position="300"/>
    </location>
</feature>
<evidence type="ECO:0000313" key="10">
    <source>
        <dbReference type="Proteomes" id="UP000799444"/>
    </source>
</evidence>
<feature type="transmembrane region" description="Helical" evidence="7">
    <location>
        <begin position="197"/>
        <end position="219"/>
    </location>
</feature>
<evidence type="ECO:0000256" key="4">
    <source>
        <dbReference type="ARBA" id="ARBA00023136"/>
    </source>
</evidence>
<feature type="domain" description="Rhodopsin" evidence="8">
    <location>
        <begin position="24"/>
        <end position="253"/>
    </location>
</feature>
<comment type="similarity">
    <text evidence="5">Belongs to the SAT4 family.</text>
</comment>
<dbReference type="InterPro" id="IPR052337">
    <property type="entry name" value="SAT4-like"/>
</dbReference>
<evidence type="ECO:0000256" key="7">
    <source>
        <dbReference type="SAM" id="Phobius"/>
    </source>
</evidence>
<evidence type="ECO:0000313" key="9">
    <source>
        <dbReference type="EMBL" id="KAF2730606.1"/>
    </source>
</evidence>
<feature type="compositionally biased region" description="Basic and acidic residues" evidence="6">
    <location>
        <begin position="280"/>
        <end position="300"/>
    </location>
</feature>
<evidence type="ECO:0000256" key="2">
    <source>
        <dbReference type="ARBA" id="ARBA00022692"/>
    </source>
</evidence>
<dbReference type="Proteomes" id="UP000799444">
    <property type="component" value="Unassembled WGS sequence"/>
</dbReference>
<feature type="transmembrane region" description="Helical" evidence="7">
    <location>
        <begin position="231"/>
        <end position="249"/>
    </location>
</feature>
<evidence type="ECO:0000256" key="6">
    <source>
        <dbReference type="SAM" id="MobiDB-lite"/>
    </source>
</evidence>
<protein>
    <recommendedName>
        <fullName evidence="8">Rhodopsin domain-containing protein</fullName>
    </recommendedName>
</protein>
<dbReference type="PANTHER" id="PTHR33048">
    <property type="entry name" value="PTH11-LIKE INTEGRAL MEMBRANE PROTEIN (AFU_ORTHOLOGUE AFUA_5G11245)"/>
    <property type="match status" value="1"/>
</dbReference>
<comment type="subcellular location">
    <subcellularLocation>
        <location evidence="1">Membrane</location>
        <topology evidence="1">Multi-pass membrane protein</topology>
    </subcellularLocation>
</comment>
<keyword evidence="2 7" id="KW-0812">Transmembrane</keyword>
<sequence>MIVSTDNMTPEVILLVIATGAVALRFHARKMSKLGWWTDDWLSLVALVFLAGYMSTYFWTEAHHLSGSDIAKMSIPQTIEILKITFADIYLMSVTITFSRLSIIFLYNRIFGVYDRFRVALWIMGALTMGWVITIIILNTFRCKPIALAYNPLLKGQCLNMTTLFVATESLNCALDLVLVLLPLWRISFLHLSIGDRIGLGFVFLTGGFVCITSILRIVFTYNINTSASGFWLTLQLSFAVICACLPTLRRYLPKHISTPSAVKSYLFSLKLGKTGADGSNDHLKDSRKDSHDDKASSGV</sequence>
<feature type="transmembrane region" description="Helical" evidence="7">
    <location>
        <begin position="119"/>
        <end position="141"/>
    </location>
</feature>